<dbReference type="Gene3D" id="1.10.555.10">
    <property type="entry name" value="Rho GTPase activation protein"/>
    <property type="match status" value="1"/>
</dbReference>
<feature type="compositionally biased region" description="Low complexity" evidence="1">
    <location>
        <begin position="86"/>
        <end position="99"/>
    </location>
</feature>
<feature type="domain" description="Rho-GAP" evidence="2">
    <location>
        <begin position="168"/>
        <end position="402"/>
    </location>
</feature>
<keyword evidence="4" id="KW-1185">Reference proteome</keyword>
<sequence length="742" mass="81206">MLSKIHTQGQSRNRSASLPSSRQVPRLTVETGCKSSLKPTVTNTPSRLPRPQQNPRKHQHSASLNIPKSSIPRPTSLSRPTPPSSTKPKTSPVATPTKSIDISPARRFTKGEPEIVVKHLKSLLGPNTCFADTLPLDDLAALHEREAMDLKSRFRGKQCSQSLSVLGIPLRQTSHYASTRAILGGYEHDLPVMVFSCVEELYKLGLSAACPFSHSKHNPERVQELADLFDSPQHDFGRTVSLSNELLGDIYASLIRYLSHLPEPIFAPVEIGGGLRDALWVCCIEPSSNVSKATPSTIRITQLLLRLLPSPNLSLFIYLMAFICQTVAVQTTHKSTNHILVSRITNDADKNQEIVRLGRTFGPWIFGGSGSSLRSDALVDADMDEKAVVMVSWFIRNWGEVIHGFFDDLPPLASSAWKDNARSSSLNVPELEDVLATPRAMNNQPEPMEDLTGPSPSLAELAEAGSPIKFGVVRRQSYGFLTPAGVQDEFDGRAASIIDVECSGPTMKGNDHDKVSAEVSEVDAMMSRSSSTALNDRLLDSSIAEQAHIPSLQLPEVALSSSPTFFAILSHVRPAVPGEPSVCPLDDIGSPELELDERYKRPLVVVNRTPSDESLHSPIDDGSDDEAKHYASADESLYALYDSTSSESDGDDCFDGVSPRTPLRSNKDNIGIHQDIYVAMVSMNSESSGKGLGFECECECEQKCRVHKYVKELERMLKTVTKERDDAVKRASLIAVPGPWEP</sequence>
<dbReference type="Pfam" id="PF00620">
    <property type="entry name" value="RhoGAP"/>
    <property type="match status" value="1"/>
</dbReference>
<feature type="compositionally biased region" description="Low complexity" evidence="1">
    <location>
        <begin position="69"/>
        <end position="79"/>
    </location>
</feature>
<dbReference type="PROSITE" id="PS50238">
    <property type="entry name" value="RHOGAP"/>
    <property type="match status" value="1"/>
</dbReference>
<name>A0AAW0BZC8_9AGAR</name>
<accession>A0AAW0BZC8</accession>
<dbReference type="EMBL" id="JAYKXP010000067">
    <property type="protein sequence ID" value="KAK7032157.1"/>
    <property type="molecule type" value="Genomic_DNA"/>
</dbReference>
<dbReference type="InterPro" id="IPR000198">
    <property type="entry name" value="RhoGAP_dom"/>
</dbReference>
<dbReference type="Proteomes" id="UP001383192">
    <property type="component" value="Unassembled WGS sequence"/>
</dbReference>
<dbReference type="SUPFAM" id="SSF48350">
    <property type="entry name" value="GTPase activation domain, GAP"/>
    <property type="match status" value="1"/>
</dbReference>
<dbReference type="GO" id="GO:0007165">
    <property type="term" value="P:signal transduction"/>
    <property type="evidence" value="ECO:0007669"/>
    <property type="project" value="InterPro"/>
</dbReference>
<protein>
    <recommendedName>
        <fullName evidence="2">Rho-GAP domain-containing protein</fullName>
    </recommendedName>
</protein>
<dbReference type="SMART" id="SM00324">
    <property type="entry name" value="RhoGAP"/>
    <property type="match status" value="1"/>
</dbReference>
<evidence type="ECO:0000256" key="1">
    <source>
        <dbReference type="SAM" id="MobiDB-lite"/>
    </source>
</evidence>
<feature type="compositionally biased region" description="Polar residues" evidence="1">
    <location>
        <begin position="1"/>
        <end position="23"/>
    </location>
</feature>
<gene>
    <name evidence="3" type="ORF">VNI00_013331</name>
</gene>
<comment type="caution">
    <text evidence="3">The sequence shown here is derived from an EMBL/GenBank/DDBJ whole genome shotgun (WGS) entry which is preliminary data.</text>
</comment>
<dbReference type="AlphaFoldDB" id="A0AAW0BZC8"/>
<dbReference type="InterPro" id="IPR008936">
    <property type="entry name" value="Rho_GTPase_activation_prot"/>
</dbReference>
<evidence type="ECO:0000259" key="2">
    <source>
        <dbReference type="PROSITE" id="PS50238"/>
    </source>
</evidence>
<evidence type="ECO:0000313" key="3">
    <source>
        <dbReference type="EMBL" id="KAK7032157.1"/>
    </source>
</evidence>
<organism evidence="3 4">
    <name type="scientific">Paramarasmius palmivorus</name>
    <dbReference type="NCBI Taxonomy" id="297713"/>
    <lineage>
        <taxon>Eukaryota</taxon>
        <taxon>Fungi</taxon>
        <taxon>Dikarya</taxon>
        <taxon>Basidiomycota</taxon>
        <taxon>Agaricomycotina</taxon>
        <taxon>Agaricomycetes</taxon>
        <taxon>Agaricomycetidae</taxon>
        <taxon>Agaricales</taxon>
        <taxon>Marasmiineae</taxon>
        <taxon>Marasmiaceae</taxon>
        <taxon>Paramarasmius</taxon>
    </lineage>
</organism>
<feature type="region of interest" description="Disordered" evidence="1">
    <location>
        <begin position="1"/>
        <end position="106"/>
    </location>
</feature>
<feature type="compositionally biased region" description="Polar residues" evidence="1">
    <location>
        <begin position="33"/>
        <end position="54"/>
    </location>
</feature>
<evidence type="ECO:0000313" key="4">
    <source>
        <dbReference type="Proteomes" id="UP001383192"/>
    </source>
</evidence>
<proteinExistence type="predicted"/>
<reference evidence="3 4" key="1">
    <citation type="submission" date="2024-01" db="EMBL/GenBank/DDBJ databases">
        <title>A draft genome for a cacao thread blight-causing isolate of Paramarasmius palmivorus.</title>
        <authorList>
            <person name="Baruah I.K."/>
            <person name="Bukari Y."/>
            <person name="Amoako-Attah I."/>
            <person name="Meinhardt L.W."/>
            <person name="Bailey B.A."/>
            <person name="Cohen S.P."/>
        </authorList>
    </citation>
    <scope>NUCLEOTIDE SEQUENCE [LARGE SCALE GENOMIC DNA]</scope>
    <source>
        <strain evidence="3 4">GH-12</strain>
    </source>
</reference>